<reference evidence="1 2" key="1">
    <citation type="submission" date="2011-06" db="EMBL/GenBank/DDBJ databases">
        <authorList>
            <person name="Bador J."/>
            <person name="Amoureux L."/>
            <person name="Neuwirth C."/>
        </authorList>
    </citation>
    <scope>NUCLEOTIDE SEQUENCE [LARGE SCALE GENOMIC DNA]</scope>
    <source>
        <strain evidence="1 2">AXX-A</strain>
    </source>
</reference>
<protein>
    <submittedName>
        <fullName evidence="1">Uncharacterized protein</fullName>
    </submittedName>
</protein>
<evidence type="ECO:0000313" key="1">
    <source>
        <dbReference type="EMBL" id="EGP46198.1"/>
    </source>
</evidence>
<evidence type="ECO:0000313" key="2">
    <source>
        <dbReference type="Proteomes" id="UP000004853"/>
    </source>
</evidence>
<proteinExistence type="predicted"/>
<dbReference type="EMBL" id="AFRQ01000042">
    <property type="protein sequence ID" value="EGP46198.1"/>
    <property type="molecule type" value="Genomic_DNA"/>
</dbReference>
<dbReference type="Proteomes" id="UP000004853">
    <property type="component" value="Unassembled WGS sequence"/>
</dbReference>
<comment type="caution">
    <text evidence="1">The sequence shown here is derived from an EMBL/GenBank/DDBJ whole genome shotgun (WGS) entry which is preliminary data.</text>
</comment>
<name>F7T0A9_9BURK</name>
<organism evidence="1 2">
    <name type="scientific">Achromobacter insuavis AXX-A</name>
    <dbReference type="NCBI Taxonomy" id="1003200"/>
    <lineage>
        <taxon>Bacteria</taxon>
        <taxon>Pseudomonadati</taxon>
        <taxon>Pseudomonadota</taxon>
        <taxon>Betaproteobacteria</taxon>
        <taxon>Burkholderiales</taxon>
        <taxon>Alcaligenaceae</taxon>
        <taxon>Achromobacter</taxon>
    </lineage>
</organism>
<dbReference type="AlphaFoldDB" id="F7T0A9"/>
<gene>
    <name evidence="1" type="ORF">AXXA_11845</name>
</gene>
<dbReference type="HOGENOM" id="CLU_1340806_0_0_4"/>
<accession>F7T0A9</accession>
<dbReference type="PATRIC" id="fig|1003200.3.peg.2344"/>
<sequence>MIAGPTIFGASAGLPRLRPAEPETDAARNGIILPMTTISLLTFLRSGVFGPVAPQGTITPEVVFAALGVADEVYNPSDLDRPYRRDDPCCFPLIASYGDIEFHFASATELATLFVDSFSGPDGAPDGGALRLVDTGLLRGGMTLAAFLEAAPRQGVEIQGVRPYAPPYSFVAATAGGVEVGFEHEDPDAPDSQARLAWFCRVPI</sequence>